<dbReference type="RefSeq" id="WP_113806254.1">
    <property type="nucleotide sequence ID" value="NZ_QOCW01000011.1"/>
</dbReference>
<dbReference type="EMBL" id="QOCW01000011">
    <property type="protein sequence ID" value="RBW69283.1"/>
    <property type="molecule type" value="Genomic_DNA"/>
</dbReference>
<dbReference type="OrthoDB" id="9771863at2"/>
<feature type="domain" description="ABC transporter" evidence="11">
    <location>
        <begin position="9"/>
        <end position="248"/>
    </location>
</feature>
<dbReference type="SUPFAM" id="SSF52540">
    <property type="entry name" value="P-loop containing nucleoside triphosphate hydrolases"/>
    <property type="match status" value="2"/>
</dbReference>
<evidence type="ECO:0000256" key="10">
    <source>
        <dbReference type="ARBA" id="ARBA00023136"/>
    </source>
</evidence>
<comment type="caution">
    <text evidence="12">The sequence shown here is derived from an EMBL/GenBank/DDBJ whole genome shotgun (WGS) entry which is preliminary data.</text>
</comment>
<evidence type="ECO:0000256" key="9">
    <source>
        <dbReference type="ARBA" id="ARBA00022967"/>
    </source>
</evidence>
<dbReference type="Gene3D" id="3.40.50.300">
    <property type="entry name" value="P-loop containing nucleotide triphosphate hydrolases"/>
    <property type="match status" value="2"/>
</dbReference>
<evidence type="ECO:0000256" key="4">
    <source>
        <dbReference type="ARBA" id="ARBA00022475"/>
    </source>
</evidence>
<dbReference type="AlphaFoldDB" id="A0A366XYQ5"/>
<keyword evidence="5" id="KW-0762">Sugar transport</keyword>
<evidence type="ECO:0000256" key="7">
    <source>
        <dbReference type="ARBA" id="ARBA00022741"/>
    </source>
</evidence>
<dbReference type="FunFam" id="3.40.50.300:FF:000126">
    <property type="entry name" value="Galactose/methyl galactoside import ATP-binding protein MglA"/>
    <property type="match status" value="1"/>
</dbReference>
<name>A0A366XYQ5_9BACI</name>
<evidence type="ECO:0000256" key="2">
    <source>
        <dbReference type="ARBA" id="ARBA00004533"/>
    </source>
</evidence>
<evidence type="ECO:0000256" key="6">
    <source>
        <dbReference type="ARBA" id="ARBA00022737"/>
    </source>
</evidence>
<accession>A0A366XYQ5</accession>
<dbReference type="InterPro" id="IPR017871">
    <property type="entry name" value="ABC_transporter-like_CS"/>
</dbReference>
<dbReference type="FunFam" id="3.40.50.300:FF:000127">
    <property type="entry name" value="Ribose import ATP-binding protein RbsA"/>
    <property type="match status" value="1"/>
</dbReference>
<proteinExistence type="predicted"/>
<evidence type="ECO:0000313" key="13">
    <source>
        <dbReference type="Proteomes" id="UP000253314"/>
    </source>
</evidence>
<dbReference type="PROSITE" id="PS00211">
    <property type="entry name" value="ABC_TRANSPORTER_1"/>
    <property type="match status" value="1"/>
</dbReference>
<organism evidence="12 13">
    <name type="scientific">Bacillus taeanensis</name>
    <dbReference type="NCBI Taxonomy" id="273032"/>
    <lineage>
        <taxon>Bacteria</taxon>
        <taxon>Bacillati</taxon>
        <taxon>Bacillota</taxon>
        <taxon>Bacilli</taxon>
        <taxon>Bacillales</taxon>
        <taxon>Bacillaceae</taxon>
        <taxon>Bacillus</taxon>
    </lineage>
</organism>
<comment type="subcellular location">
    <subcellularLocation>
        <location evidence="2">Cell inner membrane</location>
    </subcellularLocation>
    <subcellularLocation>
        <location evidence="1">Cell membrane</location>
        <topology evidence="1">Peripheral membrane protein</topology>
    </subcellularLocation>
</comment>
<keyword evidence="6" id="KW-0677">Repeat</keyword>
<dbReference type="CDD" id="cd03215">
    <property type="entry name" value="ABC_Carb_Monos_II"/>
    <property type="match status" value="1"/>
</dbReference>
<dbReference type="GO" id="GO:0005524">
    <property type="term" value="F:ATP binding"/>
    <property type="evidence" value="ECO:0007669"/>
    <property type="project" value="UniProtKB-KW"/>
</dbReference>
<dbReference type="Proteomes" id="UP000253314">
    <property type="component" value="Unassembled WGS sequence"/>
</dbReference>
<evidence type="ECO:0000256" key="3">
    <source>
        <dbReference type="ARBA" id="ARBA00022448"/>
    </source>
</evidence>
<dbReference type="GO" id="GO:0016887">
    <property type="term" value="F:ATP hydrolysis activity"/>
    <property type="evidence" value="ECO:0007669"/>
    <property type="project" value="InterPro"/>
</dbReference>
<keyword evidence="7" id="KW-0547">Nucleotide-binding</keyword>
<evidence type="ECO:0000256" key="1">
    <source>
        <dbReference type="ARBA" id="ARBA00004202"/>
    </source>
</evidence>
<dbReference type="GO" id="GO:0015749">
    <property type="term" value="P:monosaccharide transmembrane transport"/>
    <property type="evidence" value="ECO:0007669"/>
    <property type="project" value="UniProtKB-ARBA"/>
</dbReference>
<keyword evidence="8 12" id="KW-0067">ATP-binding</keyword>
<reference evidence="12 13" key="1">
    <citation type="submission" date="2018-07" db="EMBL/GenBank/DDBJ databases">
        <title>Lottiidibacillus patelloidae gen. nov., sp. nov., isolated from the intestinal tract of a marine limpet and the reclassification of B. taeanensis BH030017T, B. algicola KMM 3737T and B. hwajinpoensis SW-72T as genus Lottiidibacillus.</title>
        <authorList>
            <person name="Liu R."/>
            <person name="Huang Z."/>
        </authorList>
    </citation>
    <scope>NUCLEOTIDE SEQUENCE [LARGE SCALE GENOMIC DNA]</scope>
    <source>
        <strain evidence="12 13">BH030017</strain>
    </source>
</reference>
<gene>
    <name evidence="12" type="ORF">DS031_11620</name>
</gene>
<dbReference type="SMART" id="SM00382">
    <property type="entry name" value="AAA"/>
    <property type="match status" value="2"/>
</dbReference>
<protein>
    <submittedName>
        <fullName evidence="12">D-xylose ABC transporter ATP-binding protein</fullName>
    </submittedName>
</protein>
<dbReference type="CDD" id="cd03216">
    <property type="entry name" value="ABC_Carb_Monos_I"/>
    <property type="match status" value="1"/>
</dbReference>
<evidence type="ECO:0000259" key="11">
    <source>
        <dbReference type="PROSITE" id="PS50893"/>
    </source>
</evidence>
<keyword evidence="4" id="KW-1003">Cell membrane</keyword>
<dbReference type="InterPro" id="IPR003593">
    <property type="entry name" value="AAA+_ATPase"/>
</dbReference>
<dbReference type="InterPro" id="IPR003439">
    <property type="entry name" value="ABC_transporter-like_ATP-bd"/>
</dbReference>
<dbReference type="PANTHER" id="PTHR43790">
    <property type="entry name" value="CARBOHYDRATE TRANSPORT ATP-BINDING PROTEIN MG119-RELATED"/>
    <property type="match status" value="1"/>
</dbReference>
<dbReference type="InterPro" id="IPR050107">
    <property type="entry name" value="ABC_carbohydrate_import_ATPase"/>
</dbReference>
<dbReference type="Pfam" id="PF00005">
    <property type="entry name" value="ABC_tran"/>
    <property type="match status" value="2"/>
</dbReference>
<dbReference type="PANTHER" id="PTHR43790:SF3">
    <property type="entry name" value="D-ALLOSE IMPORT ATP-BINDING PROTEIN ALSA-RELATED"/>
    <property type="match status" value="1"/>
</dbReference>
<evidence type="ECO:0000256" key="5">
    <source>
        <dbReference type="ARBA" id="ARBA00022597"/>
    </source>
</evidence>
<dbReference type="InterPro" id="IPR027417">
    <property type="entry name" value="P-loop_NTPase"/>
</dbReference>
<keyword evidence="3" id="KW-0813">Transport</keyword>
<dbReference type="PROSITE" id="PS50893">
    <property type="entry name" value="ABC_TRANSPORTER_2"/>
    <property type="match status" value="2"/>
</dbReference>
<sequence>MSENNHTLLEVKGIRKSFAGNHVLKGIDFDVRAGEVHVLLGENGAGKSTLIKILTGAYTKDAGEIYWEDNKVEYNTPSEAMELGIATIYQELNVVQELTVYENIFLGRELKKSGKYSFLNRKKMKEEAAKHLKRLGQDPSLLNKKVSELGIGKQQLVEIAKALTVDAKLLIMDEPTASLSGSEVEQLYATVDELRRQGMGIVFISHRLEEIKRMGDRITILRDGAGIATLPVKETSVDKMIELMVGRSLDEKYPKQYFEKGQEGLKVKNLRLKGSNQEINFTAYQGEILGVSGLVGAGRTEVMRAVFGADLKESGTIKVFGKEVNIKSPKDAIGAGLAFITEDRKGEGLILDQTLDFNIGVSSLKKFKKGGLIQLGDIKEAAKTYVKELQVRPSDINLHARKLSGGNQQKVVIAKWLCTQAKVFIFDEPTRGIDVGAKVEVYRLINSLVENGAVVIIVSSELPELLGMCDRILVMHEGKISGDLSRKEATQEKIMKAATGGM</sequence>
<evidence type="ECO:0000313" key="12">
    <source>
        <dbReference type="EMBL" id="RBW69283.1"/>
    </source>
</evidence>
<evidence type="ECO:0000256" key="8">
    <source>
        <dbReference type="ARBA" id="ARBA00022840"/>
    </source>
</evidence>
<feature type="domain" description="ABC transporter" evidence="11">
    <location>
        <begin position="259"/>
        <end position="502"/>
    </location>
</feature>
<dbReference type="GO" id="GO:0005886">
    <property type="term" value="C:plasma membrane"/>
    <property type="evidence" value="ECO:0007669"/>
    <property type="project" value="UniProtKB-SubCell"/>
</dbReference>
<keyword evidence="13" id="KW-1185">Reference proteome</keyword>
<keyword evidence="9" id="KW-1278">Translocase</keyword>
<keyword evidence="10" id="KW-0472">Membrane</keyword>